<evidence type="ECO:0000313" key="5">
    <source>
        <dbReference type="Proteomes" id="UP001225646"/>
    </source>
</evidence>
<feature type="domain" description="Response regulatory" evidence="2">
    <location>
        <begin position="6"/>
        <end position="120"/>
    </location>
</feature>
<dbReference type="SUPFAM" id="SSF52172">
    <property type="entry name" value="CheY-like"/>
    <property type="match status" value="1"/>
</dbReference>
<comment type="caution">
    <text evidence="4">The sequence shown here is derived from an EMBL/GenBank/DDBJ whole genome shotgun (WGS) entry which is preliminary data.</text>
</comment>
<reference evidence="4 5" key="1">
    <citation type="submission" date="2023-07" db="EMBL/GenBank/DDBJ databases">
        <title>Genomic Encyclopedia of Type Strains, Phase IV (KMG-IV): sequencing the most valuable type-strain genomes for metagenomic binning, comparative biology and taxonomic classification.</title>
        <authorList>
            <person name="Goeker M."/>
        </authorList>
    </citation>
    <scope>NUCLEOTIDE SEQUENCE [LARGE SCALE GENOMIC DNA]</scope>
    <source>
        <strain evidence="4 5">DSM 19092</strain>
    </source>
</reference>
<dbReference type="Gene3D" id="2.40.50.1020">
    <property type="entry name" value="LytTr DNA-binding domain"/>
    <property type="match status" value="1"/>
</dbReference>
<evidence type="ECO:0000313" key="4">
    <source>
        <dbReference type="EMBL" id="MDQ0162175.1"/>
    </source>
</evidence>
<dbReference type="Proteomes" id="UP001225646">
    <property type="component" value="Unassembled WGS sequence"/>
</dbReference>
<dbReference type="InterPro" id="IPR001789">
    <property type="entry name" value="Sig_transdc_resp-reg_receiver"/>
</dbReference>
<organism evidence="4 5">
    <name type="scientific">Aeribacillus alveayuensis</name>
    <dbReference type="NCBI Taxonomy" id="279215"/>
    <lineage>
        <taxon>Bacteria</taxon>
        <taxon>Bacillati</taxon>
        <taxon>Bacillota</taxon>
        <taxon>Bacilli</taxon>
        <taxon>Bacillales</taxon>
        <taxon>Bacillaceae</taxon>
        <taxon>Aeribacillus</taxon>
    </lineage>
</organism>
<dbReference type="EMBL" id="JAUSTR010000003">
    <property type="protein sequence ID" value="MDQ0162175.1"/>
    <property type="molecule type" value="Genomic_DNA"/>
</dbReference>
<dbReference type="Pfam" id="PF00072">
    <property type="entry name" value="Response_reg"/>
    <property type="match status" value="1"/>
</dbReference>
<dbReference type="InterPro" id="IPR046947">
    <property type="entry name" value="LytR-like"/>
</dbReference>
<dbReference type="PANTHER" id="PTHR37299:SF1">
    <property type="entry name" value="STAGE 0 SPORULATION PROTEIN A HOMOLOG"/>
    <property type="match status" value="1"/>
</dbReference>
<evidence type="ECO:0000259" key="2">
    <source>
        <dbReference type="PROSITE" id="PS50110"/>
    </source>
</evidence>
<dbReference type="PROSITE" id="PS50930">
    <property type="entry name" value="HTH_LYTTR"/>
    <property type="match status" value="1"/>
</dbReference>
<feature type="domain" description="HTH LytTR-type" evidence="3">
    <location>
        <begin position="138"/>
        <end position="243"/>
    </location>
</feature>
<evidence type="ECO:0000259" key="3">
    <source>
        <dbReference type="PROSITE" id="PS50930"/>
    </source>
</evidence>
<evidence type="ECO:0000256" key="1">
    <source>
        <dbReference type="PROSITE-ProRule" id="PRU00169"/>
    </source>
</evidence>
<accession>A0ABT9VMH5</accession>
<protein>
    <submittedName>
        <fullName evidence="4">Two-component system response regulator LytT</fullName>
    </submittedName>
</protein>
<dbReference type="SMART" id="SM00448">
    <property type="entry name" value="REC"/>
    <property type="match status" value="1"/>
</dbReference>
<dbReference type="SMART" id="SM00850">
    <property type="entry name" value="LytTR"/>
    <property type="match status" value="1"/>
</dbReference>
<keyword evidence="1" id="KW-0597">Phosphoprotein</keyword>
<name>A0ABT9VMH5_9BACI</name>
<dbReference type="PROSITE" id="PS50110">
    <property type="entry name" value="RESPONSE_REGULATORY"/>
    <property type="match status" value="1"/>
</dbReference>
<keyword evidence="5" id="KW-1185">Reference proteome</keyword>
<dbReference type="Gene3D" id="3.40.50.2300">
    <property type="match status" value="1"/>
</dbReference>
<dbReference type="PANTHER" id="PTHR37299">
    <property type="entry name" value="TRANSCRIPTIONAL REGULATOR-RELATED"/>
    <property type="match status" value="1"/>
</dbReference>
<feature type="modified residue" description="4-aspartylphosphate" evidence="1">
    <location>
        <position position="57"/>
    </location>
</feature>
<dbReference type="Pfam" id="PF04397">
    <property type="entry name" value="LytTR"/>
    <property type="match status" value="1"/>
</dbReference>
<gene>
    <name evidence="4" type="ORF">J2S06_001251</name>
</gene>
<proteinExistence type="predicted"/>
<sequence>MPSKILVLVVDDERYSRDELIHLLSSDSDLDVIGEADSGESAIMKAIQLQPDVIFIDVEMPKMNGMEVAKSLLELKKVPYIVFATAYPDFAVEAFRYEAVDYLLKPFDDKQLQETITRLKKRIQKNEQLKKETHPSKLAIEGDEEIIYIDPHDIYYIYREERITKIVGKEFEYETKMPLKDLQSRLEPYSFFRIHKSYLVNLDYVSRLIPWFNGAYQLELKGIKEKLSVSRNYAKALRERLEL</sequence>
<dbReference type="RefSeq" id="WP_419151693.1">
    <property type="nucleotide sequence ID" value="NZ_JAUSTR010000003.1"/>
</dbReference>
<dbReference type="InterPro" id="IPR007492">
    <property type="entry name" value="LytTR_DNA-bd_dom"/>
</dbReference>
<dbReference type="InterPro" id="IPR011006">
    <property type="entry name" value="CheY-like_superfamily"/>
</dbReference>